<dbReference type="Gene3D" id="1.25.40.20">
    <property type="entry name" value="Ankyrin repeat-containing domain"/>
    <property type="match status" value="2"/>
</dbReference>
<evidence type="ECO:0000256" key="2">
    <source>
        <dbReference type="ARBA" id="ARBA00022606"/>
    </source>
</evidence>
<feature type="repeat" description="ANK" evidence="8">
    <location>
        <begin position="113"/>
        <end position="145"/>
    </location>
</feature>
<dbReference type="GO" id="GO:1902495">
    <property type="term" value="C:transmembrane transporter complex"/>
    <property type="evidence" value="ECO:0007669"/>
    <property type="project" value="TreeGrafter"/>
</dbReference>
<dbReference type="PANTHER" id="PTHR47143">
    <property type="entry name" value="TRANSIENT RECEPTOR POTENTIAL CATION CHANNEL PROTEIN PAINLESS"/>
    <property type="match status" value="1"/>
</dbReference>
<protein>
    <submittedName>
        <fullName evidence="9">Uncharacterized protein</fullName>
    </submittedName>
</protein>
<feature type="repeat" description="ANK" evidence="8">
    <location>
        <begin position="47"/>
        <end position="79"/>
    </location>
</feature>
<evidence type="ECO:0000256" key="4">
    <source>
        <dbReference type="ARBA" id="ARBA00023043"/>
    </source>
</evidence>
<keyword evidence="4 8" id="KW-0040">ANK repeat</keyword>
<keyword evidence="5" id="KW-0406">Ion transport</keyword>
<dbReference type="EMBL" id="HACG01022427">
    <property type="protein sequence ID" value="CEK69292.1"/>
    <property type="molecule type" value="Transcribed_RNA"/>
</dbReference>
<dbReference type="GO" id="GO:0034220">
    <property type="term" value="P:monoatomic ion transmembrane transport"/>
    <property type="evidence" value="ECO:0007669"/>
    <property type="project" value="UniProtKB-KW"/>
</dbReference>
<keyword evidence="3" id="KW-0677">Repeat</keyword>
<dbReference type="PANTHER" id="PTHR47143:SF1">
    <property type="entry name" value="ION_TRANS DOMAIN-CONTAINING PROTEIN"/>
    <property type="match status" value="1"/>
</dbReference>
<dbReference type="SUPFAM" id="SSF48403">
    <property type="entry name" value="Ankyrin repeat"/>
    <property type="match status" value="1"/>
</dbReference>
<dbReference type="SMART" id="SM00248">
    <property type="entry name" value="ANK"/>
    <property type="match status" value="4"/>
</dbReference>
<name>A0A0B6ZLK8_9EUPU</name>
<evidence type="ECO:0000256" key="3">
    <source>
        <dbReference type="ARBA" id="ARBA00022737"/>
    </source>
</evidence>
<keyword evidence="6" id="KW-0325">Glycoprotein</keyword>
<keyword evidence="7" id="KW-0407">Ion channel</keyword>
<dbReference type="InterPro" id="IPR036770">
    <property type="entry name" value="Ankyrin_rpt-contain_sf"/>
</dbReference>
<organism evidence="9">
    <name type="scientific">Arion vulgaris</name>
    <dbReference type="NCBI Taxonomy" id="1028688"/>
    <lineage>
        <taxon>Eukaryota</taxon>
        <taxon>Metazoa</taxon>
        <taxon>Spiralia</taxon>
        <taxon>Lophotrochozoa</taxon>
        <taxon>Mollusca</taxon>
        <taxon>Gastropoda</taxon>
        <taxon>Heterobranchia</taxon>
        <taxon>Euthyneura</taxon>
        <taxon>Panpulmonata</taxon>
        <taxon>Eupulmonata</taxon>
        <taxon>Stylommatophora</taxon>
        <taxon>Helicina</taxon>
        <taxon>Arionoidea</taxon>
        <taxon>Arionidae</taxon>
        <taxon>Arion</taxon>
    </lineage>
</organism>
<evidence type="ECO:0000256" key="8">
    <source>
        <dbReference type="PROSITE-ProRule" id="PRU00023"/>
    </source>
</evidence>
<feature type="non-terminal residue" evidence="9">
    <location>
        <position position="208"/>
    </location>
</feature>
<dbReference type="InterPro" id="IPR052076">
    <property type="entry name" value="TRP_cation_channel"/>
</dbReference>
<evidence type="ECO:0000256" key="7">
    <source>
        <dbReference type="ARBA" id="ARBA00023303"/>
    </source>
</evidence>
<dbReference type="GO" id="GO:0022857">
    <property type="term" value="F:transmembrane transporter activity"/>
    <property type="evidence" value="ECO:0007669"/>
    <property type="project" value="TreeGrafter"/>
</dbReference>
<keyword evidence="2" id="KW-0716">Sensory transduction</keyword>
<dbReference type="AlphaFoldDB" id="A0A0B6ZLK8"/>
<proteinExistence type="predicted"/>
<dbReference type="InterPro" id="IPR002110">
    <property type="entry name" value="Ankyrin_rpt"/>
</dbReference>
<gene>
    <name evidence="9" type="primary">ORF69669</name>
</gene>
<dbReference type="PROSITE" id="PS50297">
    <property type="entry name" value="ANK_REP_REGION"/>
    <property type="match status" value="2"/>
</dbReference>
<keyword evidence="1" id="KW-0813">Transport</keyword>
<sequence length="208" mass="22914">MGAVLNLKDNHKQSPFHFAAKYGRVNTCRRLLDSIHGPNLINETDGQGHSALHIASQNGHTKIIQLLLERGAVVSKDNEDNTSLHHAAGQGWTHSMKILLGIHQNLRDAPNIEGDTALHVAAKNGKVSAVCLLLTLGAKILKNKEKAAFFDYVIQMKHVDVAVAVVNHDRWEEVLLYPSATYGCYILGLIQHLPAVCIVSYHTFYIEG</sequence>
<reference evidence="9" key="1">
    <citation type="submission" date="2014-12" db="EMBL/GenBank/DDBJ databases">
        <title>Insight into the proteome of Arion vulgaris.</title>
        <authorList>
            <person name="Aradska J."/>
            <person name="Bulat T."/>
            <person name="Smidak R."/>
            <person name="Sarate P."/>
            <person name="Gangsoo J."/>
            <person name="Sialana F."/>
            <person name="Bilban M."/>
            <person name="Lubec G."/>
        </authorList>
    </citation>
    <scope>NUCLEOTIDE SEQUENCE</scope>
    <source>
        <tissue evidence="9">Skin</tissue>
    </source>
</reference>
<accession>A0A0B6ZLK8</accession>
<evidence type="ECO:0000256" key="6">
    <source>
        <dbReference type="ARBA" id="ARBA00023180"/>
    </source>
</evidence>
<evidence type="ECO:0000256" key="1">
    <source>
        <dbReference type="ARBA" id="ARBA00022448"/>
    </source>
</evidence>
<dbReference type="Pfam" id="PF12796">
    <property type="entry name" value="Ank_2"/>
    <property type="match status" value="2"/>
</dbReference>
<evidence type="ECO:0000256" key="5">
    <source>
        <dbReference type="ARBA" id="ARBA00023065"/>
    </source>
</evidence>
<dbReference type="PROSITE" id="PS50088">
    <property type="entry name" value="ANK_REPEAT"/>
    <property type="match status" value="2"/>
</dbReference>
<evidence type="ECO:0000313" key="9">
    <source>
        <dbReference type="EMBL" id="CEK69292.1"/>
    </source>
</evidence>